<dbReference type="EMBL" id="CP117684">
    <property type="protein sequence ID" value="WDC92655.1"/>
    <property type="molecule type" value="Genomic_DNA"/>
</dbReference>
<dbReference type="InterPro" id="IPR015942">
    <property type="entry name" value="Asp/Glu/hydantoin_racemase"/>
</dbReference>
<reference evidence="4" key="2">
    <citation type="submission" date="2023-02" db="EMBL/GenBank/DDBJ databases">
        <title>Complete genome sequence of Lactobacillus curvatus CACC879 isolated from Pig feces.</title>
        <authorList>
            <person name="Park S."/>
            <person name="Park M.A."/>
            <person name="Kim D.-H."/>
            <person name="Kim Y."/>
        </authorList>
    </citation>
    <scope>NUCLEOTIDE SEQUENCE</scope>
    <source>
        <strain evidence="4">Curvatus</strain>
        <plasmid evidence="4">p1_CACC879</plasmid>
    </source>
</reference>
<dbReference type="GeneID" id="49611611"/>
<dbReference type="PANTHER" id="PTHR21198">
    <property type="entry name" value="GLUTAMATE RACEMASE"/>
    <property type="match status" value="1"/>
</dbReference>
<dbReference type="InterPro" id="IPR001920">
    <property type="entry name" value="Asp/Glu_race"/>
</dbReference>
<geneLocation type="plasmid" evidence="4 6">
    <name>p1_CACC879</name>
</geneLocation>
<dbReference type="InterPro" id="IPR018187">
    <property type="entry name" value="Asp/Glu_racemase_AS_1"/>
</dbReference>
<dbReference type="SUPFAM" id="SSF53681">
    <property type="entry name" value="Aspartate/glutamate racemase"/>
    <property type="match status" value="2"/>
</dbReference>
<evidence type="ECO:0000313" key="4">
    <source>
        <dbReference type="EMBL" id="WDC92655.1"/>
    </source>
</evidence>
<dbReference type="Gene3D" id="3.40.50.1860">
    <property type="match status" value="2"/>
</dbReference>
<comment type="similarity">
    <text evidence="1">Belongs to the aspartate/glutamate racemases family.</text>
</comment>
<dbReference type="PROSITE" id="PS00923">
    <property type="entry name" value="ASP_GLU_RACEMASE_1"/>
    <property type="match status" value="1"/>
</dbReference>
<evidence type="ECO:0000256" key="1">
    <source>
        <dbReference type="ARBA" id="ARBA00007847"/>
    </source>
</evidence>
<evidence type="ECO:0000313" key="5">
    <source>
        <dbReference type="Proteomes" id="UP000257607"/>
    </source>
</evidence>
<accession>A0A0B2XPI5</accession>
<dbReference type="Proteomes" id="UP000257607">
    <property type="component" value="Chromosome"/>
</dbReference>
<keyword evidence="2 4" id="KW-0413">Isomerase</keyword>
<evidence type="ECO:0000256" key="2">
    <source>
        <dbReference type="ARBA" id="ARBA00023235"/>
    </source>
</evidence>
<evidence type="ECO:0000313" key="3">
    <source>
        <dbReference type="EMBL" id="AXN36515.1"/>
    </source>
</evidence>
<evidence type="ECO:0000313" key="6">
    <source>
        <dbReference type="Proteomes" id="UP001215533"/>
    </source>
</evidence>
<dbReference type="Proteomes" id="UP001215533">
    <property type="component" value="Plasmid p1_CACC879"/>
</dbReference>
<organism evidence="4 6">
    <name type="scientific">Latilactobacillus curvatus</name>
    <name type="common">Lactobacillus curvatus</name>
    <dbReference type="NCBI Taxonomy" id="28038"/>
    <lineage>
        <taxon>Bacteria</taxon>
        <taxon>Bacillati</taxon>
        <taxon>Bacillota</taxon>
        <taxon>Bacilli</taxon>
        <taxon>Lactobacillales</taxon>
        <taxon>Lactobacillaceae</taxon>
        <taxon>Latilactobacillus</taxon>
    </lineage>
</organism>
<dbReference type="RefSeq" id="WP_039098320.1">
    <property type="nucleotide sequence ID" value="NZ_BJOQ01000006.1"/>
</dbReference>
<dbReference type="PANTHER" id="PTHR21198:SF7">
    <property type="entry name" value="ASPARTATE-GLUTAMATE RACEMASE FAMILY"/>
    <property type="match status" value="1"/>
</dbReference>
<gene>
    <name evidence="3" type="ORF">DT351_09290</name>
    <name evidence="4" type="ORF">PSR33_08705</name>
</gene>
<dbReference type="Pfam" id="PF01177">
    <property type="entry name" value="Asp_Glu_race"/>
    <property type="match status" value="1"/>
</dbReference>
<keyword evidence="4" id="KW-0614">Plasmid</keyword>
<proteinExistence type="inferred from homology"/>
<sequence>MEEMFTILGGMGTAATETFVHLIDELTPAKKDQDYLNYVVFNHAEIPDRTAYILDNSQENPLPVMLKDIRQMNLLAPKFMVMTCNTAHYFYDELQAAADFDIIHMPRETVKHMQQTIPGLKKIGVLSTTGTRQAGIYQKAIAAFGLESVVPDQTLQDATMSLIYDDIKATGTFSHDKYQKIVDTMLNDYDCDAVILGCTELSVAQSEFPLYPDKVIDPMTVVGQNIVDGLYNK</sequence>
<name>A0A0B2XPI5_LATCU</name>
<dbReference type="EC" id="5.1.1.-" evidence="4"/>
<dbReference type="EMBL" id="CP031003">
    <property type="protein sequence ID" value="AXN36515.1"/>
    <property type="molecule type" value="Genomic_DNA"/>
</dbReference>
<dbReference type="GO" id="GO:0047661">
    <property type="term" value="F:amino-acid racemase activity"/>
    <property type="evidence" value="ECO:0007669"/>
    <property type="project" value="InterPro"/>
</dbReference>
<dbReference type="STRING" id="28038.BCY75_02100"/>
<dbReference type="InterPro" id="IPR004380">
    <property type="entry name" value="Asp_race"/>
</dbReference>
<dbReference type="NCBIfam" id="TIGR00035">
    <property type="entry name" value="asp_race"/>
    <property type="match status" value="1"/>
</dbReference>
<protein>
    <submittedName>
        <fullName evidence="4">Amino acid racemase</fullName>
        <ecNumber evidence="4">5.1.1.-</ecNumber>
    </submittedName>
</protein>
<dbReference type="OrthoDB" id="9803739at2"/>
<reference evidence="3 5" key="1">
    <citation type="submission" date="2018-07" db="EMBL/GenBank/DDBJ databases">
        <title>Lactobacillus curvatus genome sequence.</title>
        <authorList>
            <person name="Prechtl R."/>
        </authorList>
    </citation>
    <scope>NUCLEOTIDE SEQUENCE [LARGE SCALE GENOMIC DNA]</scope>
    <source>
        <strain evidence="3 5">TMW 1.1928</strain>
    </source>
</reference>
<dbReference type="AlphaFoldDB" id="A0A0B2XPI5"/>